<proteinExistence type="predicted"/>
<keyword evidence="2" id="KW-1133">Transmembrane helix</keyword>
<dbReference type="EMBL" id="JANUGP010000009">
    <property type="protein sequence ID" value="MCS0602446.1"/>
    <property type="molecule type" value="Genomic_DNA"/>
</dbReference>
<dbReference type="Pfam" id="PF21537">
    <property type="entry name" value="DUF1980_C"/>
    <property type="match status" value="1"/>
</dbReference>
<organism evidence="4 5">
    <name type="scientific">Streptomyces pyxinicus</name>
    <dbReference type="NCBI Taxonomy" id="2970331"/>
    <lineage>
        <taxon>Bacteria</taxon>
        <taxon>Bacillati</taxon>
        <taxon>Actinomycetota</taxon>
        <taxon>Actinomycetes</taxon>
        <taxon>Kitasatosporales</taxon>
        <taxon>Streptomycetaceae</taxon>
        <taxon>Streptomyces</taxon>
    </lineage>
</organism>
<protein>
    <submittedName>
        <fullName evidence="4">TIGR03943 family protein</fullName>
    </submittedName>
</protein>
<feature type="compositionally biased region" description="Basic and acidic residues" evidence="1">
    <location>
        <begin position="60"/>
        <end position="86"/>
    </location>
</feature>
<keyword evidence="5" id="KW-1185">Reference proteome</keyword>
<accession>A0ABT2B200</accession>
<feature type="domain" description="DUF1980" evidence="3">
    <location>
        <begin position="167"/>
        <end position="260"/>
    </location>
</feature>
<gene>
    <name evidence="4" type="ORF">NX794_14670</name>
</gene>
<comment type="caution">
    <text evidence="4">The sequence shown here is derived from an EMBL/GenBank/DDBJ whole genome shotgun (WGS) entry which is preliminary data.</text>
</comment>
<dbReference type="NCBIfam" id="TIGR03943">
    <property type="entry name" value="TIGR03943 family putative permease subunit"/>
    <property type="match status" value="1"/>
</dbReference>
<sequence>MKRILQAGLLVLCGLGLLHVSLFTDLCLRYVKEGMRPLLIASGAVLLLLGLAGAVIDRGRRDHGHGEHGSEGHGHGEEGSGDDGHGTEGTGGHGHDHSAVPRVAWLLLLPALSLLCYAPPALGAYTAARQPPKPVAARSDFDPLPRTSPLPMTLSDFTSRVQQDRAQSLKGRVIRMTGIVTPRGKGAGGGWDLTRIIINCCAADAQSVKVRVYGGPALPADTWVAVTGAWHPGGKLGTRTAPVALDARTVTKVHRPTNGYQDALPLG</sequence>
<keyword evidence="2" id="KW-0472">Membrane</keyword>
<dbReference type="InterPro" id="IPR015402">
    <property type="entry name" value="DUF1980"/>
</dbReference>
<dbReference type="RefSeq" id="WP_258778958.1">
    <property type="nucleotide sequence ID" value="NZ_JANUGP010000009.1"/>
</dbReference>
<name>A0ABT2B200_9ACTN</name>
<evidence type="ECO:0000313" key="5">
    <source>
        <dbReference type="Proteomes" id="UP001205612"/>
    </source>
</evidence>
<feature type="transmembrane region" description="Helical" evidence="2">
    <location>
        <begin position="39"/>
        <end position="56"/>
    </location>
</feature>
<evidence type="ECO:0000259" key="3">
    <source>
        <dbReference type="Pfam" id="PF21537"/>
    </source>
</evidence>
<dbReference type="InterPro" id="IPR048447">
    <property type="entry name" value="DUF1980_C"/>
</dbReference>
<keyword evidence="2" id="KW-0812">Transmembrane</keyword>
<reference evidence="4 5" key="1">
    <citation type="submission" date="2022-08" db="EMBL/GenBank/DDBJ databases">
        <authorList>
            <person name="Somphong A."/>
            <person name="Phongsopitanun W."/>
        </authorList>
    </citation>
    <scope>NUCLEOTIDE SEQUENCE [LARGE SCALE GENOMIC DNA]</scope>
    <source>
        <strain evidence="4 5">LP11</strain>
    </source>
</reference>
<feature type="region of interest" description="Disordered" evidence="1">
    <location>
        <begin position="60"/>
        <end position="96"/>
    </location>
</feature>
<evidence type="ECO:0000313" key="4">
    <source>
        <dbReference type="EMBL" id="MCS0602446.1"/>
    </source>
</evidence>
<evidence type="ECO:0000256" key="1">
    <source>
        <dbReference type="SAM" id="MobiDB-lite"/>
    </source>
</evidence>
<dbReference type="Proteomes" id="UP001205612">
    <property type="component" value="Unassembled WGS sequence"/>
</dbReference>
<evidence type="ECO:0000256" key="2">
    <source>
        <dbReference type="SAM" id="Phobius"/>
    </source>
</evidence>